<evidence type="ECO:0000313" key="4">
    <source>
        <dbReference type="EMBL" id="RCW30748.1"/>
    </source>
</evidence>
<keyword evidence="2" id="KW-0812">Transmembrane</keyword>
<keyword evidence="2" id="KW-0472">Membrane</keyword>
<evidence type="ECO:0000256" key="1">
    <source>
        <dbReference type="SAM" id="Coils"/>
    </source>
</evidence>
<dbReference type="EMBL" id="QNSA01000014">
    <property type="protein sequence ID" value="RBP69269.1"/>
    <property type="molecule type" value="Genomic_DNA"/>
</dbReference>
<feature type="coiled-coil region" evidence="1">
    <location>
        <begin position="141"/>
        <end position="195"/>
    </location>
</feature>
<feature type="transmembrane region" description="Helical" evidence="2">
    <location>
        <begin position="21"/>
        <end position="44"/>
    </location>
</feature>
<evidence type="ECO:0000313" key="5">
    <source>
        <dbReference type="Proteomes" id="UP000252795"/>
    </source>
</evidence>
<protein>
    <recommendedName>
        <fullName evidence="7">Polysaccharide chain length determinant N-terminal domain-containing protein</fullName>
    </recommendedName>
</protein>
<gene>
    <name evidence="4" type="ORF">DET51_11434</name>
    <name evidence="3" type="ORF">DET64_11434</name>
</gene>
<evidence type="ECO:0000256" key="2">
    <source>
        <dbReference type="SAM" id="Phobius"/>
    </source>
</evidence>
<comment type="caution">
    <text evidence="4">The sequence shown here is derived from an EMBL/GenBank/DDBJ whole genome shotgun (WGS) entry which is preliminary data.</text>
</comment>
<sequence length="257" mass="28384">MESDKASDKPLSLLDLAILFVRYRAVFFFVVFTTMLSSIAWYFVTPPSYQFTSVIALAERSPGEPVANPESVLAMVSSRWLTQAEKAFFKREGRKVPFETQVVSVEGGELLKLVSEASLEQLDMVTSIHQVLADEISANQNKVLERSRDRLQQVIEETEALWESLRKQNNAGPALTAVTEQLVALKRELGNLTEARVVSVAAQSSEPTSFGLPIKIAFSAVLGIGLGVFLVYVVAFCVEVRREWLKLNGQNGSGRLG</sequence>
<accession>A0A368UPI7</accession>
<dbReference type="RefSeq" id="WP_113880611.1">
    <property type="nucleotide sequence ID" value="NZ_QNSA01000014.1"/>
</dbReference>
<keyword evidence="6" id="KW-1185">Reference proteome</keyword>
<organism evidence="4 5">
    <name type="scientific">Marinobacter nauticus</name>
    <name type="common">Marinobacter hydrocarbonoclasticus</name>
    <name type="synonym">Marinobacter aquaeolei</name>
    <dbReference type="NCBI Taxonomy" id="2743"/>
    <lineage>
        <taxon>Bacteria</taxon>
        <taxon>Pseudomonadati</taxon>
        <taxon>Pseudomonadota</taxon>
        <taxon>Gammaproteobacteria</taxon>
        <taxon>Pseudomonadales</taxon>
        <taxon>Marinobacteraceae</taxon>
        <taxon>Marinobacter</taxon>
    </lineage>
</organism>
<dbReference type="EMBL" id="QPJB01000014">
    <property type="protein sequence ID" value="RCW30748.1"/>
    <property type="molecule type" value="Genomic_DNA"/>
</dbReference>
<dbReference type="AlphaFoldDB" id="A0A368UPI7"/>
<evidence type="ECO:0008006" key="7">
    <source>
        <dbReference type="Google" id="ProtNLM"/>
    </source>
</evidence>
<evidence type="ECO:0000313" key="3">
    <source>
        <dbReference type="EMBL" id="RBP69269.1"/>
    </source>
</evidence>
<evidence type="ECO:0000313" key="6">
    <source>
        <dbReference type="Proteomes" id="UP000253065"/>
    </source>
</evidence>
<dbReference type="Proteomes" id="UP000252795">
    <property type="component" value="Unassembled WGS sequence"/>
</dbReference>
<dbReference type="Proteomes" id="UP000253065">
    <property type="component" value="Unassembled WGS sequence"/>
</dbReference>
<keyword evidence="1" id="KW-0175">Coiled coil</keyword>
<reference evidence="4 5" key="1">
    <citation type="submission" date="2018-07" db="EMBL/GenBank/DDBJ databases">
        <title>Freshwater and sediment microbial communities from various areas in North America, analyzing microbe dynamics in response to fracking.</title>
        <authorList>
            <person name="Lamendella R."/>
        </authorList>
    </citation>
    <scope>NUCLEOTIDE SEQUENCE [LARGE SCALE GENOMIC DNA]</scope>
    <source>
        <strain evidence="4 5">114E</strain>
        <strain evidence="3 6">114E_o</strain>
    </source>
</reference>
<feature type="transmembrane region" description="Helical" evidence="2">
    <location>
        <begin position="216"/>
        <end position="238"/>
    </location>
</feature>
<keyword evidence="2" id="KW-1133">Transmembrane helix</keyword>
<name>A0A368UPI7_MARNT</name>
<proteinExistence type="predicted"/>